<evidence type="ECO:0000313" key="6">
    <source>
        <dbReference type="Proteomes" id="UP000625804"/>
    </source>
</evidence>
<dbReference type="Pfam" id="PF14682">
    <property type="entry name" value="SPOB_ab"/>
    <property type="match status" value="1"/>
</dbReference>
<dbReference type="Gene3D" id="3.30.565.30">
    <property type="entry name" value="Sporulation initiation phosphotransferase B (SpoOB), C-terminal domain"/>
    <property type="match status" value="1"/>
</dbReference>
<keyword evidence="2" id="KW-0808">Transferase</keyword>
<dbReference type="InterPro" id="IPR016120">
    <property type="entry name" value="Sig_transdc_His_kin_SpoOB"/>
</dbReference>
<evidence type="ECO:0000256" key="3">
    <source>
        <dbReference type="ARBA" id="ARBA00022777"/>
    </source>
</evidence>
<protein>
    <submittedName>
        <fullName evidence="5">Spo0B domain-containing protein</fullName>
    </submittedName>
</protein>
<dbReference type="GO" id="GO:0000155">
    <property type="term" value="F:phosphorelay sensor kinase activity"/>
    <property type="evidence" value="ECO:0007669"/>
    <property type="project" value="InterPro"/>
</dbReference>
<dbReference type="Pfam" id="PF14689">
    <property type="entry name" value="SPOB_a"/>
    <property type="match status" value="1"/>
</dbReference>
<sequence length="184" mass="21618">MRKEWNAVEILRHSRHDWLNKIQLIKGNMALGRYDRVNEIIEEIILESKNEAKLSNLKAPNLASFLMLFNWEDRTLSLEIEVIGDEQDLSLYDDEITSWCRNFLNYVNQAVKPVAENHLILSIQLDEGEVRFIFDFNGIIEDKQEILNFLENELISPTIKILDYEVHNDEMIVTVQILTASEKR</sequence>
<proteinExistence type="predicted"/>
<dbReference type="InterPro" id="IPR016122">
    <property type="entry name" value="SpoOB_C"/>
</dbReference>
<evidence type="ECO:0000259" key="4">
    <source>
        <dbReference type="SMART" id="SM01317"/>
    </source>
</evidence>
<dbReference type="RefSeq" id="WP_173729359.1">
    <property type="nucleotide sequence ID" value="NZ_JABTTE010000001.1"/>
</dbReference>
<gene>
    <name evidence="5" type="ORF">HR057_00040</name>
</gene>
<feature type="domain" description="Sporulation initiation phosphotransferase B C-terminal" evidence="4">
    <location>
        <begin position="59"/>
        <end position="173"/>
    </location>
</feature>
<keyword evidence="1" id="KW-0597">Phosphoprotein</keyword>
<reference evidence="5" key="1">
    <citation type="submission" date="2020-06" db="EMBL/GenBank/DDBJ databases">
        <title>A novel thermopfilic bacterium from Erzurum, Turkey.</title>
        <authorList>
            <person name="Adiguzel A."/>
            <person name="Ay H."/>
            <person name="Baltaci M.O."/>
        </authorList>
    </citation>
    <scope>NUCLEOTIDE SEQUENCE</scope>
    <source>
        <strain evidence="5">P2</strain>
    </source>
</reference>
<dbReference type="Proteomes" id="UP000625804">
    <property type="component" value="Unassembled WGS sequence"/>
</dbReference>
<evidence type="ECO:0000313" key="5">
    <source>
        <dbReference type="EMBL" id="NSL50150.1"/>
    </source>
</evidence>
<dbReference type="InterPro" id="IPR039506">
    <property type="entry name" value="SPOB_a"/>
</dbReference>
<name>A0A8J8GDD9_9BACI</name>
<accession>A0A8J8GDD9</accession>
<keyword evidence="3" id="KW-0418">Kinase</keyword>
<dbReference type="SUPFAM" id="SSF55890">
    <property type="entry name" value="Sporulation response regulatory protein Spo0B"/>
    <property type="match status" value="1"/>
</dbReference>
<dbReference type="SMART" id="SM01317">
    <property type="entry name" value="SPOB_ab"/>
    <property type="match status" value="1"/>
</dbReference>
<dbReference type="Gene3D" id="1.10.287.130">
    <property type="match status" value="1"/>
</dbReference>
<dbReference type="AlphaFoldDB" id="A0A8J8GDD9"/>
<organism evidence="5 6">
    <name type="scientific">Calidifontibacillus erzurumensis</name>
    <dbReference type="NCBI Taxonomy" id="2741433"/>
    <lineage>
        <taxon>Bacteria</taxon>
        <taxon>Bacillati</taxon>
        <taxon>Bacillota</taxon>
        <taxon>Bacilli</taxon>
        <taxon>Bacillales</taxon>
        <taxon>Bacillaceae</taxon>
        <taxon>Calidifontibacillus/Schinkia group</taxon>
        <taxon>Calidifontibacillus</taxon>
    </lineage>
</organism>
<dbReference type="EMBL" id="JABTTE010000001">
    <property type="protein sequence ID" value="NSL50150.1"/>
    <property type="molecule type" value="Genomic_DNA"/>
</dbReference>
<dbReference type="InterPro" id="IPR037100">
    <property type="entry name" value="Spo0B_C_sf"/>
</dbReference>
<keyword evidence="6" id="KW-1185">Reference proteome</keyword>
<evidence type="ECO:0000256" key="2">
    <source>
        <dbReference type="ARBA" id="ARBA00022679"/>
    </source>
</evidence>
<comment type="caution">
    <text evidence="5">The sequence shown here is derived from an EMBL/GenBank/DDBJ whole genome shotgun (WGS) entry which is preliminary data.</text>
</comment>
<evidence type="ECO:0000256" key="1">
    <source>
        <dbReference type="ARBA" id="ARBA00022553"/>
    </source>
</evidence>